<dbReference type="InterPro" id="IPR011701">
    <property type="entry name" value="MFS"/>
</dbReference>
<feature type="transmembrane region" description="Helical" evidence="1">
    <location>
        <begin position="69"/>
        <end position="86"/>
    </location>
</feature>
<accession>A0A9Y1BSY3</accession>
<keyword evidence="1" id="KW-0812">Transmembrane</keyword>
<reference evidence="2" key="1">
    <citation type="journal article" date="2022" name="Nat. Microbiol.">
        <title>Unique mobile elements and scalable gene flow at the prokaryote-eukaryote boundary revealed by circularized Asgard archaea genomes.</title>
        <authorList>
            <person name="Wu F."/>
            <person name="Speth D.R."/>
            <person name="Philosof A."/>
            <person name="Cremiere A."/>
            <person name="Narayanan A."/>
            <person name="Barco R.A."/>
            <person name="Connon S.A."/>
            <person name="Amend J.P."/>
            <person name="Antoshechkin I.A."/>
            <person name="Orphan V.J."/>
        </authorList>
    </citation>
    <scope>NUCLEOTIDE SEQUENCE</scope>
    <source>
        <strain evidence="2">PR6</strain>
    </source>
</reference>
<dbReference type="Pfam" id="PF07690">
    <property type="entry name" value="MFS_1"/>
    <property type="match status" value="1"/>
</dbReference>
<organism evidence="2">
    <name type="scientific">Candidatus Heimdallarchaeum endolithica</name>
    <dbReference type="NCBI Taxonomy" id="2876572"/>
    <lineage>
        <taxon>Archaea</taxon>
        <taxon>Promethearchaeati</taxon>
        <taxon>Candidatus Heimdallarchaeota</taxon>
        <taxon>Candidatus Heimdallarchaeia (ex Rinke et al. 2021) (nom. nud.)</taxon>
        <taxon>Candidatus Heimdallarchaeales</taxon>
        <taxon>Candidatus Heimdallarchaeaceae</taxon>
        <taxon>Candidatus Heimdallarchaeum</taxon>
    </lineage>
</organism>
<dbReference type="AlphaFoldDB" id="A0A9Y1BSY3"/>
<dbReference type="PANTHER" id="PTHR23518:SF2">
    <property type="entry name" value="MAJOR FACILITATOR SUPERFAMILY TRANSPORTER"/>
    <property type="match status" value="1"/>
</dbReference>
<dbReference type="InterPro" id="IPR036259">
    <property type="entry name" value="MFS_trans_sf"/>
</dbReference>
<name>A0A9Y1BSY3_9ARCH</name>
<dbReference type="Proteomes" id="UP001200513">
    <property type="component" value="Chromosome"/>
</dbReference>
<proteinExistence type="predicted"/>
<gene>
    <name evidence="2" type="ORF">K9W46_05580</name>
</gene>
<keyword evidence="1" id="KW-1133">Transmembrane helix</keyword>
<feature type="transmembrane region" description="Helical" evidence="1">
    <location>
        <begin position="122"/>
        <end position="138"/>
    </location>
</feature>
<evidence type="ECO:0000256" key="1">
    <source>
        <dbReference type="SAM" id="Phobius"/>
    </source>
</evidence>
<dbReference type="PANTHER" id="PTHR23518">
    <property type="entry name" value="C-METHYLTRANSFERASE"/>
    <property type="match status" value="1"/>
</dbReference>
<dbReference type="EMBL" id="CP084167">
    <property type="protein sequence ID" value="UJG44648.1"/>
    <property type="molecule type" value="Genomic_DNA"/>
</dbReference>
<keyword evidence="1" id="KW-0472">Membrane</keyword>
<evidence type="ECO:0000313" key="2">
    <source>
        <dbReference type="EMBL" id="UJG44648.1"/>
    </source>
</evidence>
<sequence>MNERTLSGNEDITEEENEILDENGTIGQKEKLALYSRSIAISVSQGLVGPFVSMIAIRNMNASGSDLGWLQSIANLLLTFLNPIFGRMSDILRRRIPFIVISTVSWGIPYIFLYWVKSPISIIIIVALVNLFGSLGVSS</sequence>
<protein>
    <submittedName>
        <fullName evidence="2">MFS transporter</fullName>
    </submittedName>
</protein>
<dbReference type="Gene3D" id="1.20.1250.20">
    <property type="entry name" value="MFS general substrate transporter like domains"/>
    <property type="match status" value="1"/>
</dbReference>
<dbReference type="SUPFAM" id="SSF103473">
    <property type="entry name" value="MFS general substrate transporter"/>
    <property type="match status" value="1"/>
</dbReference>
<dbReference type="GO" id="GO:0022857">
    <property type="term" value="F:transmembrane transporter activity"/>
    <property type="evidence" value="ECO:0007669"/>
    <property type="project" value="InterPro"/>
</dbReference>
<feature type="transmembrane region" description="Helical" evidence="1">
    <location>
        <begin position="39"/>
        <end position="57"/>
    </location>
</feature>
<feature type="transmembrane region" description="Helical" evidence="1">
    <location>
        <begin position="98"/>
        <end position="116"/>
    </location>
</feature>